<comment type="caution">
    <text evidence="1">The sequence shown here is derived from an EMBL/GenBank/DDBJ whole genome shotgun (WGS) entry which is preliminary data.</text>
</comment>
<accession>A0A4Q6XMG0</accession>
<sequence>MQFRWLLLQYVSIGCVLTLGLSACDRDHSESAKQIQKQSNYEASVVQDEQPSFADDGVPLTKIAGQATLPYSGAGKRNLTQPSETGLTYVGRYHARIPCTDAFAGCVNQEKEAEYILNLLEDGSVYWINTSFGRLGIDSSHNVAKIEQTCNQVQWYAHEELNEIMVRCDAANISLYFKVNQNQDLVLNLEKIWNDNNGENQKFFKEYPFPEKAYEFKKIQ</sequence>
<gene>
    <name evidence="1" type="ORF">EXE30_01645</name>
</gene>
<dbReference type="Proteomes" id="UP000292110">
    <property type="component" value="Unassembled WGS sequence"/>
</dbReference>
<proteinExistence type="predicted"/>
<keyword evidence="2" id="KW-1185">Reference proteome</keyword>
<dbReference type="RefSeq" id="WP_130160916.1">
    <property type="nucleotide sequence ID" value="NZ_SGIM01000001.1"/>
</dbReference>
<protein>
    <submittedName>
        <fullName evidence="1">Uncharacterized protein</fullName>
    </submittedName>
</protein>
<dbReference type="EMBL" id="SGIM01000001">
    <property type="protein sequence ID" value="RZF56985.1"/>
    <property type="molecule type" value="Genomic_DNA"/>
</dbReference>
<dbReference type="AlphaFoldDB" id="A0A4Q6XMG0"/>
<dbReference type="PROSITE" id="PS51257">
    <property type="entry name" value="PROKAR_LIPOPROTEIN"/>
    <property type="match status" value="1"/>
</dbReference>
<organism evidence="1 2">
    <name type="scientific">Acinetobacter halotolerans</name>
    <dbReference type="NCBI Taxonomy" id="1752076"/>
    <lineage>
        <taxon>Bacteria</taxon>
        <taxon>Pseudomonadati</taxon>
        <taxon>Pseudomonadota</taxon>
        <taxon>Gammaproteobacteria</taxon>
        <taxon>Moraxellales</taxon>
        <taxon>Moraxellaceae</taxon>
        <taxon>Acinetobacter</taxon>
    </lineage>
</organism>
<reference evidence="1 2" key="1">
    <citation type="submission" date="2019-02" db="EMBL/GenBank/DDBJ databases">
        <title>The draft genome of Acinetobacter halotolerans strain JCM 31009.</title>
        <authorList>
            <person name="Qin J."/>
            <person name="Feng Y."/>
            <person name="Nemec A."/>
            <person name="Zong Z."/>
        </authorList>
    </citation>
    <scope>NUCLEOTIDE SEQUENCE [LARGE SCALE GENOMIC DNA]</scope>
    <source>
        <strain evidence="1 2">JCM 31009</strain>
    </source>
</reference>
<name>A0A4Q6XMG0_9GAMM</name>
<evidence type="ECO:0000313" key="2">
    <source>
        <dbReference type="Proteomes" id="UP000292110"/>
    </source>
</evidence>
<evidence type="ECO:0000313" key="1">
    <source>
        <dbReference type="EMBL" id="RZF56985.1"/>
    </source>
</evidence>